<dbReference type="GO" id="GO:0008168">
    <property type="term" value="F:methyltransferase activity"/>
    <property type="evidence" value="ECO:0007669"/>
    <property type="project" value="UniProtKB-KW"/>
</dbReference>
<accession>A0A366HLT1</accession>
<reference evidence="2 3" key="1">
    <citation type="submission" date="2018-06" db="EMBL/GenBank/DDBJ databases">
        <title>Genomic Encyclopedia of Type Strains, Phase IV (KMG-IV): sequencing the most valuable type-strain genomes for metagenomic binning, comparative biology and taxonomic classification.</title>
        <authorList>
            <person name="Goeker M."/>
        </authorList>
    </citation>
    <scope>NUCLEOTIDE SEQUENCE [LARGE SCALE GENOMIC DNA]</scope>
    <source>
        <strain evidence="2 3">DSM 25532</strain>
    </source>
</reference>
<evidence type="ECO:0000313" key="3">
    <source>
        <dbReference type="Proteomes" id="UP000253426"/>
    </source>
</evidence>
<dbReference type="Proteomes" id="UP000253426">
    <property type="component" value="Unassembled WGS sequence"/>
</dbReference>
<comment type="caution">
    <text evidence="2">The sequence shown here is derived from an EMBL/GenBank/DDBJ whole genome shotgun (WGS) entry which is preliminary data.</text>
</comment>
<dbReference type="InterPro" id="IPR025714">
    <property type="entry name" value="Methyltranfer_dom"/>
</dbReference>
<evidence type="ECO:0000313" key="2">
    <source>
        <dbReference type="EMBL" id="RBP43883.1"/>
    </source>
</evidence>
<organism evidence="2 3">
    <name type="scientific">Roseimicrobium gellanilyticum</name>
    <dbReference type="NCBI Taxonomy" id="748857"/>
    <lineage>
        <taxon>Bacteria</taxon>
        <taxon>Pseudomonadati</taxon>
        <taxon>Verrucomicrobiota</taxon>
        <taxon>Verrucomicrobiia</taxon>
        <taxon>Verrucomicrobiales</taxon>
        <taxon>Verrucomicrobiaceae</taxon>
        <taxon>Roseimicrobium</taxon>
    </lineage>
</organism>
<evidence type="ECO:0000259" key="1">
    <source>
        <dbReference type="Pfam" id="PF13847"/>
    </source>
</evidence>
<gene>
    <name evidence="2" type="ORF">DES53_105282</name>
</gene>
<keyword evidence="3" id="KW-1185">Reference proteome</keyword>
<dbReference type="PANTHER" id="PTHR45445:SF2">
    <property type="entry name" value="METHYLTRANSFERASE TYPE 11 DOMAIN-CONTAINING PROTEIN"/>
    <property type="match status" value="1"/>
</dbReference>
<dbReference type="InterPro" id="IPR029063">
    <property type="entry name" value="SAM-dependent_MTases_sf"/>
</dbReference>
<dbReference type="SUPFAM" id="SSF53335">
    <property type="entry name" value="S-adenosyl-L-methionine-dependent methyltransferases"/>
    <property type="match status" value="1"/>
</dbReference>
<dbReference type="CDD" id="cd02440">
    <property type="entry name" value="AdoMet_MTases"/>
    <property type="match status" value="1"/>
</dbReference>
<name>A0A366HLT1_9BACT</name>
<proteinExistence type="predicted"/>
<sequence length="245" mass="27650">MSNIYESERLLNEYLLFHYGSPTEILPWDFGPVEALGFAERSVNLLQDRMLIAAQGAAALDLGCAVGRSCYELAHGCERVIGIDYSQSFVNAAEKVRVSGELPYQQHIEGREIRELIAKRPECGDASRISFEQGDAMNIRADIGNFDVVHAANLLCRLPEPQKLIQRLPDLVKPGGQLLLTTPCTWLEEFTPSQNWPQGSTFEWLKESLSGSFELAEQVDLPFLIREHARKYQWSVALGTRWVRL</sequence>
<protein>
    <submittedName>
        <fullName evidence="2">Putative 4-mercaptohistidine N1-methyltransferase</fullName>
    </submittedName>
</protein>
<dbReference type="OrthoDB" id="9768004at2"/>
<dbReference type="AlphaFoldDB" id="A0A366HLT1"/>
<dbReference type="Gene3D" id="3.40.50.150">
    <property type="entry name" value="Vaccinia Virus protein VP39"/>
    <property type="match status" value="1"/>
</dbReference>
<feature type="domain" description="Methyltransferase" evidence="1">
    <location>
        <begin position="56"/>
        <end position="187"/>
    </location>
</feature>
<dbReference type="Pfam" id="PF13847">
    <property type="entry name" value="Methyltransf_31"/>
    <property type="match status" value="1"/>
</dbReference>
<dbReference type="GO" id="GO:0032259">
    <property type="term" value="P:methylation"/>
    <property type="evidence" value="ECO:0007669"/>
    <property type="project" value="UniProtKB-KW"/>
</dbReference>
<keyword evidence="2" id="KW-0808">Transferase</keyword>
<dbReference type="RefSeq" id="WP_113959344.1">
    <property type="nucleotide sequence ID" value="NZ_QNRR01000005.1"/>
</dbReference>
<dbReference type="EMBL" id="QNRR01000005">
    <property type="protein sequence ID" value="RBP43883.1"/>
    <property type="molecule type" value="Genomic_DNA"/>
</dbReference>
<keyword evidence="2" id="KW-0489">Methyltransferase</keyword>
<dbReference type="PANTHER" id="PTHR45445">
    <property type="match status" value="1"/>
</dbReference>